<dbReference type="AlphaFoldDB" id="A0A542DCD4"/>
<gene>
    <name evidence="2" type="ORF">FB471_0369</name>
</gene>
<evidence type="ECO:0000256" key="1">
    <source>
        <dbReference type="SAM" id="Phobius"/>
    </source>
</evidence>
<accession>A0A542DCD4</accession>
<keyword evidence="3" id="KW-1185">Reference proteome</keyword>
<comment type="caution">
    <text evidence="2">The sequence shown here is derived from an EMBL/GenBank/DDBJ whole genome shotgun (WGS) entry which is preliminary data.</text>
</comment>
<reference evidence="2 3" key="1">
    <citation type="submission" date="2019-06" db="EMBL/GenBank/DDBJ databases">
        <title>Sequencing the genomes of 1000 actinobacteria strains.</title>
        <authorList>
            <person name="Klenk H.-P."/>
        </authorList>
    </citation>
    <scope>NUCLEOTIDE SEQUENCE [LARGE SCALE GENOMIC DNA]</scope>
    <source>
        <strain evidence="2 3">DSM 45679</strain>
    </source>
</reference>
<name>A0A542DCD4_AMYCI</name>
<proteinExistence type="predicted"/>
<keyword evidence="1" id="KW-1133">Transmembrane helix</keyword>
<keyword evidence="1" id="KW-0812">Transmembrane</keyword>
<organism evidence="2 3">
    <name type="scientific">Amycolatopsis cihanbeyliensis</name>
    <dbReference type="NCBI Taxonomy" id="1128664"/>
    <lineage>
        <taxon>Bacteria</taxon>
        <taxon>Bacillati</taxon>
        <taxon>Actinomycetota</taxon>
        <taxon>Actinomycetes</taxon>
        <taxon>Pseudonocardiales</taxon>
        <taxon>Pseudonocardiaceae</taxon>
        <taxon>Amycolatopsis</taxon>
    </lineage>
</organism>
<evidence type="ECO:0000313" key="2">
    <source>
        <dbReference type="EMBL" id="TQJ00723.1"/>
    </source>
</evidence>
<protein>
    <submittedName>
        <fullName evidence="2">Uncharacterized protein</fullName>
    </submittedName>
</protein>
<dbReference type="Proteomes" id="UP000320876">
    <property type="component" value="Unassembled WGS sequence"/>
</dbReference>
<dbReference type="NCBIfam" id="NF037944">
    <property type="entry name" value="holin_2"/>
    <property type="match status" value="1"/>
</dbReference>
<sequence>MLYVLSLVLVAFGVCVLAVVTFRVAKVLRRFDRAASMVVADTTDRTGLLRARTAALRVAMTQRRGDLDEVLVSEQG</sequence>
<keyword evidence="1" id="KW-0472">Membrane</keyword>
<evidence type="ECO:0000313" key="3">
    <source>
        <dbReference type="Proteomes" id="UP000320876"/>
    </source>
</evidence>
<dbReference type="EMBL" id="VFML01000001">
    <property type="protein sequence ID" value="TQJ00723.1"/>
    <property type="molecule type" value="Genomic_DNA"/>
</dbReference>
<feature type="transmembrane region" description="Helical" evidence="1">
    <location>
        <begin position="6"/>
        <end position="25"/>
    </location>
</feature>
<dbReference type="RefSeq" id="WP_141995618.1">
    <property type="nucleotide sequence ID" value="NZ_VFML01000001.1"/>
</dbReference>